<dbReference type="InterPro" id="IPR039980">
    <property type="entry name" value="MADD"/>
</dbReference>
<dbReference type="PANTHER" id="PTHR13008">
    <property type="entry name" value="MAP-KINASE ACTIVATING DEATH DOMAIN PROTEIN MADD /DENN/AEX-3 C.ELEGANS"/>
    <property type="match status" value="1"/>
</dbReference>
<dbReference type="AlphaFoldDB" id="A0A0R3WUU5"/>
<dbReference type="Gene3D" id="3.40.50.11500">
    <property type="match status" value="1"/>
</dbReference>
<accession>A0A0R3WUU5</accession>
<keyword evidence="3" id="KW-1185">Reference proteome</keyword>
<evidence type="ECO:0000313" key="4">
    <source>
        <dbReference type="WBParaSite" id="TTAC_0000453501-mRNA-1"/>
    </source>
</evidence>
<dbReference type="GO" id="GO:0042981">
    <property type="term" value="P:regulation of apoptotic process"/>
    <property type="evidence" value="ECO:0007669"/>
    <property type="project" value="TreeGrafter"/>
</dbReference>
<evidence type="ECO:0000313" key="3">
    <source>
        <dbReference type="Proteomes" id="UP000274429"/>
    </source>
</evidence>
<evidence type="ECO:0000313" key="2">
    <source>
        <dbReference type="EMBL" id="VDM25104.1"/>
    </source>
</evidence>
<organism evidence="4">
    <name type="scientific">Hydatigena taeniaeformis</name>
    <name type="common">Feline tapeworm</name>
    <name type="synonym">Taenia taeniaeformis</name>
    <dbReference type="NCBI Taxonomy" id="6205"/>
    <lineage>
        <taxon>Eukaryota</taxon>
        <taxon>Metazoa</taxon>
        <taxon>Spiralia</taxon>
        <taxon>Lophotrochozoa</taxon>
        <taxon>Platyhelminthes</taxon>
        <taxon>Cestoda</taxon>
        <taxon>Eucestoda</taxon>
        <taxon>Cyclophyllidea</taxon>
        <taxon>Taeniidae</taxon>
        <taxon>Hydatigera</taxon>
    </lineage>
</organism>
<dbReference type="InterPro" id="IPR037516">
    <property type="entry name" value="Tripartite_DENN"/>
</dbReference>
<proteinExistence type="predicted"/>
<sequence>MKRSLFELLQAPSPYIIGLPRSFRDSRLSFHLPKDVLLVDLDTQELYGQDAHEPVPKLPPNEERKLTSQLNKVIEGLNGLKAVESGEGKKGKENGNELTSIADLNIFQLEDLNLDEDLLDLAIRIAM</sequence>
<gene>
    <name evidence="2" type="ORF">TTAC_LOCUS4520</name>
</gene>
<dbReference type="WBParaSite" id="TTAC_0000453501-mRNA-1">
    <property type="protein sequence ID" value="TTAC_0000453501-mRNA-1"/>
    <property type="gene ID" value="TTAC_0000453501"/>
</dbReference>
<dbReference type="InterPro" id="IPR043153">
    <property type="entry name" value="DENN_C"/>
</dbReference>
<name>A0A0R3WUU5_HYDTA</name>
<protein>
    <submittedName>
        <fullName evidence="4">UDENN domain-containing protein</fullName>
    </submittedName>
</protein>
<reference evidence="4" key="1">
    <citation type="submission" date="2017-02" db="UniProtKB">
        <authorList>
            <consortium name="WormBaseParasite"/>
        </authorList>
    </citation>
    <scope>IDENTIFICATION</scope>
</reference>
<evidence type="ECO:0000259" key="1">
    <source>
        <dbReference type="PROSITE" id="PS50211"/>
    </source>
</evidence>
<reference evidence="2 3" key="2">
    <citation type="submission" date="2018-11" db="EMBL/GenBank/DDBJ databases">
        <authorList>
            <consortium name="Pathogen Informatics"/>
        </authorList>
    </citation>
    <scope>NUCLEOTIDE SEQUENCE [LARGE SCALE GENOMIC DNA]</scope>
</reference>
<dbReference type="GO" id="GO:0005085">
    <property type="term" value="F:guanyl-nucleotide exchange factor activity"/>
    <property type="evidence" value="ECO:0007669"/>
    <property type="project" value="TreeGrafter"/>
</dbReference>
<dbReference type="OrthoDB" id="6282239at2759"/>
<dbReference type="Proteomes" id="UP000274429">
    <property type="component" value="Unassembled WGS sequence"/>
</dbReference>
<dbReference type="PANTHER" id="PTHR13008:SF7">
    <property type="entry name" value="MAP KINASE-ACTIVATING DEATH DOMAIN PROTEIN"/>
    <property type="match status" value="1"/>
</dbReference>
<dbReference type="PROSITE" id="PS50211">
    <property type="entry name" value="DENN"/>
    <property type="match status" value="1"/>
</dbReference>
<dbReference type="Pfam" id="PF02141">
    <property type="entry name" value="DENN"/>
    <property type="match status" value="1"/>
</dbReference>
<dbReference type="GO" id="GO:0005829">
    <property type="term" value="C:cytosol"/>
    <property type="evidence" value="ECO:0007669"/>
    <property type="project" value="TreeGrafter"/>
</dbReference>
<dbReference type="GO" id="GO:0032483">
    <property type="term" value="P:regulation of Rab protein signal transduction"/>
    <property type="evidence" value="ECO:0007669"/>
    <property type="project" value="TreeGrafter"/>
</dbReference>
<dbReference type="STRING" id="6205.A0A0R3WUU5"/>
<dbReference type="EMBL" id="UYWX01004653">
    <property type="protein sequence ID" value="VDM25104.1"/>
    <property type="molecule type" value="Genomic_DNA"/>
</dbReference>
<dbReference type="InterPro" id="IPR001194">
    <property type="entry name" value="cDENN_dom"/>
</dbReference>
<feature type="domain" description="UDENN" evidence="1">
    <location>
        <begin position="1"/>
        <end position="127"/>
    </location>
</feature>